<reference evidence="15 16" key="1">
    <citation type="submission" date="2024-05" db="EMBL/GenBank/DDBJ databases">
        <title>Genetic variation in Jamaican populations of the coffee berry borer (Hypothenemus hampei).</title>
        <authorList>
            <person name="Errbii M."/>
            <person name="Myrie A."/>
        </authorList>
    </citation>
    <scope>NUCLEOTIDE SEQUENCE [LARGE SCALE GENOMIC DNA]</scope>
    <source>
        <strain evidence="15">JA-Hopewell-2020-01-JO</strain>
        <tissue evidence="15">Whole body</tissue>
    </source>
</reference>
<keyword evidence="3" id="KW-1003">Cell membrane</keyword>
<feature type="domain" description="G-protein coupled receptors family 1 profile" evidence="14">
    <location>
        <begin position="320"/>
        <end position="571"/>
    </location>
</feature>
<evidence type="ECO:0000256" key="13">
    <source>
        <dbReference type="SAM" id="Phobius"/>
    </source>
</evidence>
<dbReference type="InterPro" id="IPR002131">
    <property type="entry name" value="Gphrmn_rcpt_fam"/>
</dbReference>
<dbReference type="PRINTS" id="PR00237">
    <property type="entry name" value="GPCRRHODOPSN"/>
</dbReference>
<evidence type="ECO:0000256" key="2">
    <source>
        <dbReference type="ARBA" id="ARBA00010663"/>
    </source>
</evidence>
<accession>A0ABD1F4G5</accession>
<evidence type="ECO:0000256" key="4">
    <source>
        <dbReference type="ARBA" id="ARBA00022614"/>
    </source>
</evidence>
<dbReference type="AlphaFoldDB" id="A0ABD1F4G5"/>
<evidence type="ECO:0000256" key="8">
    <source>
        <dbReference type="ARBA" id="ARBA00023040"/>
    </source>
</evidence>
<comment type="caution">
    <text evidence="15">The sequence shown here is derived from an EMBL/GenBank/DDBJ whole genome shotgun (WGS) entry which is preliminary data.</text>
</comment>
<dbReference type="FunFam" id="1.20.1070.10:FF:000019">
    <property type="entry name" value="Lutropin-choriogonadotropic hormone receptor"/>
    <property type="match status" value="1"/>
</dbReference>
<keyword evidence="5 13" id="KW-0812">Transmembrane</keyword>
<dbReference type="PROSITE" id="PS50262">
    <property type="entry name" value="G_PROTEIN_RECEP_F1_2"/>
    <property type="match status" value="1"/>
</dbReference>
<keyword evidence="6" id="KW-0677">Repeat</keyword>
<keyword evidence="4" id="KW-0433">Leucine-rich repeat</keyword>
<dbReference type="InterPro" id="IPR032675">
    <property type="entry name" value="LRR_dom_sf"/>
</dbReference>
<dbReference type="InterPro" id="IPR000276">
    <property type="entry name" value="GPCR_Rhodpsn"/>
</dbReference>
<evidence type="ECO:0000256" key="10">
    <source>
        <dbReference type="ARBA" id="ARBA00023157"/>
    </source>
</evidence>
<proteinExistence type="inferred from homology"/>
<dbReference type="Pfam" id="PF00001">
    <property type="entry name" value="7tm_1"/>
    <property type="match status" value="1"/>
</dbReference>
<evidence type="ECO:0000256" key="6">
    <source>
        <dbReference type="ARBA" id="ARBA00022737"/>
    </source>
</evidence>
<dbReference type="CDD" id="cd15136">
    <property type="entry name" value="7tmA_Glyco_hormone_R"/>
    <property type="match status" value="1"/>
</dbReference>
<keyword evidence="11" id="KW-0675">Receptor</keyword>
<gene>
    <name evidence="15" type="ORF">ABEB36_002068</name>
</gene>
<keyword evidence="16" id="KW-1185">Reference proteome</keyword>
<feature type="transmembrane region" description="Helical" evidence="13">
    <location>
        <begin position="340"/>
        <end position="362"/>
    </location>
</feature>
<dbReference type="PANTHER" id="PTHR24372">
    <property type="entry name" value="GLYCOPROTEIN HORMONE RECEPTOR"/>
    <property type="match status" value="1"/>
</dbReference>
<evidence type="ECO:0000313" key="16">
    <source>
        <dbReference type="Proteomes" id="UP001566132"/>
    </source>
</evidence>
<sequence>MKYGETLYELNMDNLEKFYHIETGVFRNLKLLRTLYIHGAPRLQKILPEVFTAFLPNLRFIRIVLTGLEHIPNLNELDTNSSLLELVDLDHNKIKKISSGDVKKVAISQLTVSYNEIEIVEEDAFADSQIGTIVFRGNKQLKTIHKKAFRKLINLRSIDLSDTAITSLPTEGLHEIDFLKIENTYSLKVFPSVYHFINIKEAKLTYPYHCCAFKYPNEHKHEQVEGEFEKLQDTCKKNSMDFTGLTKAQTSELSVVSVGKTLQNVSLRLQLHCNETKPFIDFREFNCFPAPDAFNPCEDLMGNWGLRIPVWIIAHSALIGNLFVIIVIGTSQFRLTVSKFLMCNLAIADLCIGAHLLLLAGIDAHTIGAYFNFAIEWQEGYGCNVAGFLTTFGNILSVYTLAVITLERWCTITWAAHLNRRLKLRTSVKIMMFGWFCAIFMASLPLQGISSYARTSICLPLENKDHFDLIYLSALLIFNCTAFTVISVCYGSMYHTIKSGAKSGIAKSVRNDQTVAKKMALLVFTDFACLSPIAFFGITALLGYPLITVTHTKILLVFIYPLNSCANPCLYAILTQQYRKDFFILMGRLGMCKEHAYTSRGAIRGKPVTNITPFKKTHGVVRSASKSSNTNRNSLVTTVSNVNVDIPLTNVKTYDNGHRKFDFRDCSNL</sequence>
<dbReference type="Gene3D" id="3.80.10.10">
    <property type="entry name" value="Ribonuclease Inhibitor"/>
    <property type="match status" value="1"/>
</dbReference>
<keyword evidence="10" id="KW-1015">Disulfide bond</keyword>
<evidence type="ECO:0000256" key="7">
    <source>
        <dbReference type="ARBA" id="ARBA00022989"/>
    </source>
</evidence>
<evidence type="ECO:0000256" key="12">
    <source>
        <dbReference type="ARBA" id="ARBA00023224"/>
    </source>
</evidence>
<evidence type="ECO:0000256" key="11">
    <source>
        <dbReference type="ARBA" id="ARBA00023170"/>
    </source>
</evidence>
<dbReference type="EMBL" id="JBDJPC010000002">
    <property type="protein sequence ID" value="KAL1512483.1"/>
    <property type="molecule type" value="Genomic_DNA"/>
</dbReference>
<feature type="transmembrane region" description="Helical" evidence="13">
    <location>
        <begin position="427"/>
        <end position="449"/>
    </location>
</feature>
<evidence type="ECO:0000256" key="5">
    <source>
        <dbReference type="ARBA" id="ARBA00022692"/>
    </source>
</evidence>
<comment type="subcellular location">
    <subcellularLocation>
        <location evidence="1">Cell membrane</location>
        <topology evidence="1">Multi-pass membrane protein</topology>
    </subcellularLocation>
</comment>
<keyword evidence="7 13" id="KW-1133">Transmembrane helix</keyword>
<evidence type="ECO:0000256" key="9">
    <source>
        <dbReference type="ARBA" id="ARBA00023136"/>
    </source>
</evidence>
<keyword evidence="9 13" id="KW-0472">Membrane</keyword>
<name>A0ABD1F4G5_HYPHA</name>
<keyword evidence="8" id="KW-0297">G-protein coupled receptor</keyword>
<dbReference type="Gene3D" id="1.20.1070.10">
    <property type="entry name" value="Rhodopsin 7-helix transmembrane proteins"/>
    <property type="match status" value="1"/>
</dbReference>
<dbReference type="GO" id="GO:0005886">
    <property type="term" value="C:plasma membrane"/>
    <property type="evidence" value="ECO:0007669"/>
    <property type="project" value="UniProtKB-SubCell"/>
</dbReference>
<keyword evidence="12" id="KW-0807">Transducer</keyword>
<dbReference type="InterPro" id="IPR017452">
    <property type="entry name" value="GPCR_Rhodpsn_7TM"/>
</dbReference>
<feature type="transmembrane region" description="Helical" evidence="13">
    <location>
        <begin position="308"/>
        <end position="328"/>
    </location>
</feature>
<feature type="transmembrane region" description="Helical" evidence="13">
    <location>
        <begin position="469"/>
        <end position="493"/>
    </location>
</feature>
<dbReference type="Proteomes" id="UP001566132">
    <property type="component" value="Unassembled WGS sequence"/>
</dbReference>
<dbReference type="PRINTS" id="PR00373">
    <property type="entry name" value="GLYCHORMONER"/>
</dbReference>
<organism evidence="15 16">
    <name type="scientific">Hypothenemus hampei</name>
    <name type="common">Coffee berry borer</name>
    <dbReference type="NCBI Taxonomy" id="57062"/>
    <lineage>
        <taxon>Eukaryota</taxon>
        <taxon>Metazoa</taxon>
        <taxon>Ecdysozoa</taxon>
        <taxon>Arthropoda</taxon>
        <taxon>Hexapoda</taxon>
        <taxon>Insecta</taxon>
        <taxon>Pterygota</taxon>
        <taxon>Neoptera</taxon>
        <taxon>Endopterygota</taxon>
        <taxon>Coleoptera</taxon>
        <taxon>Polyphaga</taxon>
        <taxon>Cucujiformia</taxon>
        <taxon>Curculionidae</taxon>
        <taxon>Scolytinae</taxon>
        <taxon>Hypothenemus</taxon>
    </lineage>
</organism>
<feature type="transmembrane region" description="Helical" evidence="13">
    <location>
        <begin position="385"/>
        <end position="406"/>
    </location>
</feature>
<feature type="transmembrane region" description="Helical" evidence="13">
    <location>
        <begin position="520"/>
        <end position="542"/>
    </location>
</feature>
<dbReference type="GO" id="GO:0004930">
    <property type="term" value="F:G protein-coupled receptor activity"/>
    <property type="evidence" value="ECO:0007669"/>
    <property type="project" value="UniProtKB-KW"/>
</dbReference>
<evidence type="ECO:0000256" key="1">
    <source>
        <dbReference type="ARBA" id="ARBA00004651"/>
    </source>
</evidence>
<dbReference type="PANTHER" id="PTHR24372:SF74">
    <property type="entry name" value="LP13728P"/>
    <property type="match status" value="1"/>
</dbReference>
<evidence type="ECO:0000313" key="15">
    <source>
        <dbReference type="EMBL" id="KAL1512483.1"/>
    </source>
</evidence>
<feature type="transmembrane region" description="Helical" evidence="13">
    <location>
        <begin position="554"/>
        <end position="574"/>
    </location>
</feature>
<dbReference type="SUPFAM" id="SSF52058">
    <property type="entry name" value="L domain-like"/>
    <property type="match status" value="1"/>
</dbReference>
<evidence type="ECO:0000256" key="3">
    <source>
        <dbReference type="ARBA" id="ARBA00022475"/>
    </source>
</evidence>
<comment type="similarity">
    <text evidence="2">Belongs to the G-protein coupled receptor 1 family.</text>
</comment>
<dbReference type="SUPFAM" id="SSF81321">
    <property type="entry name" value="Family A G protein-coupled receptor-like"/>
    <property type="match status" value="1"/>
</dbReference>
<protein>
    <recommendedName>
        <fullName evidence="14">G-protein coupled receptors family 1 profile domain-containing protein</fullName>
    </recommendedName>
</protein>
<evidence type="ECO:0000259" key="14">
    <source>
        <dbReference type="PROSITE" id="PS50262"/>
    </source>
</evidence>
<dbReference type="PROSITE" id="PS00237">
    <property type="entry name" value="G_PROTEIN_RECEP_F1_1"/>
    <property type="match status" value="1"/>
</dbReference>